<accession>A0A3P6FCF7</accession>
<gene>
    <name evidence="1" type="ORF">BOLC5T32568H</name>
</gene>
<proteinExistence type="predicted"/>
<sequence>MKNDFWCQTSFPVFGLKKIKLLSDHSIGKLDLL</sequence>
<dbReference type="EMBL" id="LR031877">
    <property type="protein sequence ID" value="VDD45021.1"/>
    <property type="molecule type" value="Genomic_DNA"/>
</dbReference>
<organism evidence="1">
    <name type="scientific">Brassica oleracea</name>
    <name type="common">Wild cabbage</name>
    <dbReference type="NCBI Taxonomy" id="3712"/>
    <lineage>
        <taxon>Eukaryota</taxon>
        <taxon>Viridiplantae</taxon>
        <taxon>Streptophyta</taxon>
        <taxon>Embryophyta</taxon>
        <taxon>Tracheophyta</taxon>
        <taxon>Spermatophyta</taxon>
        <taxon>Magnoliopsida</taxon>
        <taxon>eudicotyledons</taxon>
        <taxon>Gunneridae</taxon>
        <taxon>Pentapetalae</taxon>
        <taxon>rosids</taxon>
        <taxon>malvids</taxon>
        <taxon>Brassicales</taxon>
        <taxon>Brassicaceae</taxon>
        <taxon>Brassiceae</taxon>
        <taxon>Brassica</taxon>
    </lineage>
</organism>
<reference evidence="1" key="1">
    <citation type="submission" date="2018-11" db="EMBL/GenBank/DDBJ databases">
        <authorList>
            <consortium name="Genoscope - CEA"/>
            <person name="William W."/>
        </authorList>
    </citation>
    <scope>NUCLEOTIDE SEQUENCE</scope>
</reference>
<dbReference type="AlphaFoldDB" id="A0A3P6FCF7"/>
<name>A0A3P6FCF7_BRAOL</name>
<evidence type="ECO:0000313" key="1">
    <source>
        <dbReference type="EMBL" id="VDD45021.1"/>
    </source>
</evidence>
<protein>
    <submittedName>
        <fullName evidence="1">Uncharacterized protein</fullName>
    </submittedName>
</protein>